<feature type="site" description="Could play a key role in the communication between the regulatory and the substrate sites" evidence="9">
    <location>
        <position position="97"/>
    </location>
</feature>
<dbReference type="HAMAP" id="MF_00624">
    <property type="entry name" value="GlgC"/>
    <property type="match status" value="1"/>
</dbReference>
<dbReference type="InterPro" id="IPR005836">
    <property type="entry name" value="ADP_Glu_pyroP_CS"/>
</dbReference>
<feature type="site" description="Could play a key role in the communication between the regulatory and the substrate sites" evidence="9">
    <location>
        <position position="59"/>
    </location>
</feature>
<accession>A0A5C5XHF0</accession>
<evidence type="ECO:0000259" key="10">
    <source>
        <dbReference type="Pfam" id="PF00483"/>
    </source>
</evidence>
<comment type="subunit">
    <text evidence="9">Homotetramer.</text>
</comment>
<evidence type="ECO:0000256" key="1">
    <source>
        <dbReference type="ARBA" id="ARBA00010443"/>
    </source>
</evidence>
<evidence type="ECO:0000256" key="7">
    <source>
        <dbReference type="ARBA" id="ARBA00023056"/>
    </source>
</evidence>
<dbReference type="PROSITE" id="PS00808">
    <property type="entry name" value="ADP_GLC_PYROPHOSPH_1"/>
    <property type="match status" value="1"/>
</dbReference>
<feature type="binding site" evidence="9">
    <location>
        <position position="98"/>
    </location>
    <ligand>
        <name>alpha-D-glucose 1-phosphate</name>
        <dbReference type="ChEBI" id="CHEBI:58601"/>
    </ligand>
</feature>
<keyword evidence="2 9" id="KW-0321">Glycogen metabolism</keyword>
<dbReference type="Gene3D" id="3.90.550.10">
    <property type="entry name" value="Spore Coat Polysaccharide Biosynthesis Protein SpsA, Chain A"/>
    <property type="match status" value="1"/>
</dbReference>
<dbReference type="EMBL" id="SJPG01000001">
    <property type="protein sequence ID" value="TWT62129.1"/>
    <property type="molecule type" value="Genomic_DNA"/>
</dbReference>
<keyword evidence="7 9" id="KW-0320">Glycogen biosynthesis</keyword>
<keyword evidence="4 9" id="KW-0548">Nucleotidyltransferase</keyword>
<evidence type="ECO:0000313" key="12">
    <source>
        <dbReference type="EMBL" id="TWT62129.1"/>
    </source>
</evidence>
<evidence type="ECO:0000256" key="5">
    <source>
        <dbReference type="ARBA" id="ARBA00022741"/>
    </source>
</evidence>
<evidence type="ECO:0000256" key="4">
    <source>
        <dbReference type="ARBA" id="ARBA00022695"/>
    </source>
</evidence>
<evidence type="ECO:0000256" key="9">
    <source>
        <dbReference type="HAMAP-Rule" id="MF_00624"/>
    </source>
</evidence>
<keyword evidence="3 9" id="KW-0808">Transferase</keyword>
<dbReference type="NCBIfam" id="TIGR02091">
    <property type="entry name" value="glgC"/>
    <property type="match status" value="1"/>
</dbReference>
<dbReference type="Proteomes" id="UP000316095">
    <property type="component" value="Unassembled WGS sequence"/>
</dbReference>
<evidence type="ECO:0000256" key="8">
    <source>
        <dbReference type="ARBA" id="ARBA00023277"/>
    </source>
</evidence>
<dbReference type="GO" id="GO:0008878">
    <property type="term" value="F:glucose-1-phosphate adenylyltransferase activity"/>
    <property type="evidence" value="ECO:0007669"/>
    <property type="project" value="UniProtKB-UniRule"/>
</dbReference>
<comment type="similarity">
    <text evidence="1 9">Belongs to the bacterial/plant glucose-1-phosphate adenylyltransferase family.</text>
</comment>
<dbReference type="Gene3D" id="2.160.10.10">
    <property type="entry name" value="Hexapeptide repeat proteins"/>
    <property type="match status" value="1"/>
</dbReference>
<dbReference type="AlphaFoldDB" id="A0A5C5XHF0"/>
<sequence>MMRRDVALILAGGKGSRLEPLTRDRAKPAVPFGGSYRIIDFTLSNCLNSGLRRILVFTQYKAASLDRHINQAWRFLCRELDEYVDILSPQQRLDEQWYQGTADAVYQNIYSIEKTRADNVLILSGDHIYKMDYSEMLDRHVEASASVSIACLPVSLEEGRQFGVMSVDDCGRVIDFQEKPAKPQPLPNDPTKCLASMGVYAFQSDFLYEELCRDATLRGSSHDFGKDIIPRIIHEHHVQAFPFQDKNTGESAYWRDVGTIDSYYAANMDLISVDPQLNLYDQSWPIRSYQPLLPPPKFVFAQKKQSPPRVGEAIDSLVCTGSILSGGRAEGSIISSNVRINSWATVENSILFDNVIVGRHAHIRNAIIDKGVVIPEHFRIGFDQNEDRRNGFTISENGIAVIGKIGSLAELST</sequence>
<dbReference type="NCBIfam" id="NF001947">
    <property type="entry name" value="PRK00725.1"/>
    <property type="match status" value="1"/>
</dbReference>
<feature type="binding site" evidence="9">
    <location>
        <position position="196"/>
    </location>
    <ligand>
        <name>alpha-D-glucose 1-phosphate</name>
        <dbReference type="ChEBI" id="CHEBI:58601"/>
    </ligand>
</feature>
<dbReference type="CDD" id="cd02508">
    <property type="entry name" value="ADP_Glucose_PP"/>
    <property type="match status" value="1"/>
</dbReference>
<feature type="binding site" evidence="9">
    <location>
        <begin position="178"/>
        <end position="179"/>
    </location>
    <ligand>
        <name>alpha-D-glucose 1-phosphate</name>
        <dbReference type="ChEBI" id="CHEBI:58601"/>
    </ligand>
</feature>
<feature type="domain" description="Nucleotidyl transferase" evidence="10">
    <location>
        <begin position="7"/>
        <end position="270"/>
    </location>
</feature>
<feature type="domain" description="Glucose-1-phosphate adenylyltransferase/Bifunctional protein GlmU-like C-terminal hexapeptide" evidence="11">
    <location>
        <begin position="294"/>
        <end position="402"/>
    </location>
</feature>
<dbReference type="InterPro" id="IPR056818">
    <property type="entry name" value="GlmU/GlgC-like_hexapep"/>
</dbReference>
<evidence type="ECO:0000313" key="13">
    <source>
        <dbReference type="Proteomes" id="UP000316095"/>
    </source>
</evidence>
<dbReference type="PANTHER" id="PTHR43523">
    <property type="entry name" value="GLUCOSE-1-PHOSPHATE ADENYLYLTRANSFERASE-RELATED"/>
    <property type="match status" value="1"/>
</dbReference>
<keyword evidence="8 9" id="KW-0119">Carbohydrate metabolism</keyword>
<keyword evidence="5 9" id="KW-0547">Nucleotide-binding</keyword>
<dbReference type="InterPro" id="IPR029044">
    <property type="entry name" value="Nucleotide-diphossugar_trans"/>
</dbReference>
<dbReference type="UniPathway" id="UPA00164"/>
<dbReference type="EC" id="2.7.7.27" evidence="9"/>
<comment type="catalytic activity">
    <reaction evidence="9">
        <text>alpha-D-glucose 1-phosphate + ATP + H(+) = ADP-alpha-D-glucose + diphosphate</text>
        <dbReference type="Rhea" id="RHEA:12120"/>
        <dbReference type="ChEBI" id="CHEBI:15378"/>
        <dbReference type="ChEBI" id="CHEBI:30616"/>
        <dbReference type="ChEBI" id="CHEBI:33019"/>
        <dbReference type="ChEBI" id="CHEBI:57498"/>
        <dbReference type="ChEBI" id="CHEBI:58601"/>
        <dbReference type="EC" id="2.7.7.27"/>
    </reaction>
</comment>
<dbReference type="GO" id="GO:0005978">
    <property type="term" value="P:glycogen biosynthetic process"/>
    <property type="evidence" value="ECO:0007669"/>
    <property type="project" value="UniProtKB-UniRule"/>
</dbReference>
<comment type="caution">
    <text evidence="12">The sequence shown here is derived from an EMBL/GenBank/DDBJ whole genome shotgun (WGS) entry which is preliminary data.</text>
</comment>
<gene>
    <name evidence="12" type="primary">glgC_2</name>
    <name evidence="9" type="synonym">glgC</name>
    <name evidence="12" type="ORF">Pan54_28680</name>
</gene>
<dbReference type="PROSITE" id="PS00809">
    <property type="entry name" value="ADP_GLC_PYROPHOSPH_2"/>
    <property type="match status" value="1"/>
</dbReference>
<keyword evidence="6 9" id="KW-0067">ATP-binding</keyword>
<dbReference type="SUPFAM" id="SSF53448">
    <property type="entry name" value="Nucleotide-diphospho-sugar transferases"/>
    <property type="match status" value="1"/>
</dbReference>
<evidence type="ECO:0000256" key="2">
    <source>
        <dbReference type="ARBA" id="ARBA00022600"/>
    </source>
</evidence>
<organism evidence="12 13">
    <name type="scientific">Rubinisphaera italica</name>
    <dbReference type="NCBI Taxonomy" id="2527969"/>
    <lineage>
        <taxon>Bacteria</taxon>
        <taxon>Pseudomonadati</taxon>
        <taxon>Planctomycetota</taxon>
        <taxon>Planctomycetia</taxon>
        <taxon>Planctomycetales</taxon>
        <taxon>Planctomycetaceae</taxon>
        <taxon>Rubinisphaera</taxon>
    </lineage>
</organism>
<dbReference type="Pfam" id="PF24894">
    <property type="entry name" value="Hexapep_GlmU"/>
    <property type="match status" value="1"/>
</dbReference>
<dbReference type="PANTHER" id="PTHR43523:SF2">
    <property type="entry name" value="GLUCOSE-1-PHOSPHATE ADENYLYLTRANSFERASE"/>
    <property type="match status" value="1"/>
</dbReference>
<dbReference type="InterPro" id="IPR011004">
    <property type="entry name" value="Trimer_LpxA-like_sf"/>
</dbReference>
<evidence type="ECO:0000256" key="6">
    <source>
        <dbReference type="ARBA" id="ARBA00022840"/>
    </source>
</evidence>
<dbReference type="OrthoDB" id="9801810at2"/>
<evidence type="ECO:0000256" key="3">
    <source>
        <dbReference type="ARBA" id="ARBA00022679"/>
    </source>
</evidence>
<dbReference type="InterPro" id="IPR011831">
    <property type="entry name" value="ADP-Glc_PPase"/>
</dbReference>
<protein>
    <recommendedName>
        <fullName evidence="9">Glucose-1-phosphate adenylyltransferase</fullName>
        <ecNumber evidence="9">2.7.7.27</ecNumber>
    </recommendedName>
    <alternativeName>
        <fullName evidence="9">ADP-glucose pyrophosphorylase</fullName>
        <shortName evidence="9">ADPGlc PPase</shortName>
    </alternativeName>
    <alternativeName>
        <fullName evidence="9">ADP-glucose synthase</fullName>
    </alternativeName>
</protein>
<feature type="binding site" evidence="9">
    <location>
        <position position="163"/>
    </location>
    <ligand>
        <name>alpha-D-glucose 1-phosphate</name>
        <dbReference type="ChEBI" id="CHEBI:58601"/>
    </ligand>
</feature>
<dbReference type="NCBIfam" id="NF002023">
    <property type="entry name" value="PRK00844.1"/>
    <property type="match status" value="1"/>
</dbReference>
<comment type="pathway">
    <text evidence="9">Glycan biosynthesis; glycogen biosynthesis.</text>
</comment>
<dbReference type="GO" id="GO:0005524">
    <property type="term" value="F:ATP binding"/>
    <property type="evidence" value="ECO:0007669"/>
    <property type="project" value="UniProtKB-KW"/>
</dbReference>
<dbReference type="CDD" id="cd04651">
    <property type="entry name" value="LbH_G1P_AT_C"/>
    <property type="match status" value="1"/>
</dbReference>
<dbReference type="SUPFAM" id="SSF51161">
    <property type="entry name" value="Trimeric LpxA-like enzymes"/>
    <property type="match status" value="1"/>
</dbReference>
<dbReference type="InterPro" id="IPR023049">
    <property type="entry name" value="GlgC_bac"/>
</dbReference>
<dbReference type="Pfam" id="PF00483">
    <property type="entry name" value="NTP_transferase"/>
    <property type="match status" value="1"/>
</dbReference>
<reference evidence="12 13" key="1">
    <citation type="submission" date="2019-02" db="EMBL/GenBank/DDBJ databases">
        <title>Deep-cultivation of Planctomycetes and their phenomic and genomic characterization uncovers novel biology.</title>
        <authorList>
            <person name="Wiegand S."/>
            <person name="Jogler M."/>
            <person name="Boedeker C."/>
            <person name="Pinto D."/>
            <person name="Vollmers J."/>
            <person name="Rivas-Marin E."/>
            <person name="Kohn T."/>
            <person name="Peeters S.H."/>
            <person name="Heuer A."/>
            <person name="Rast P."/>
            <person name="Oberbeckmann S."/>
            <person name="Bunk B."/>
            <person name="Jeske O."/>
            <person name="Meyerdierks A."/>
            <person name="Storesund J.E."/>
            <person name="Kallscheuer N."/>
            <person name="Luecker S."/>
            <person name="Lage O.M."/>
            <person name="Pohl T."/>
            <person name="Merkel B.J."/>
            <person name="Hornburger P."/>
            <person name="Mueller R.-W."/>
            <person name="Bruemmer F."/>
            <person name="Labrenz M."/>
            <person name="Spormann A.M."/>
            <person name="Op Den Camp H."/>
            <person name="Overmann J."/>
            <person name="Amann R."/>
            <person name="Jetten M.S.M."/>
            <person name="Mascher T."/>
            <person name="Medema M.H."/>
            <person name="Devos D.P."/>
            <person name="Kaster A.-K."/>
            <person name="Ovreas L."/>
            <person name="Rohde M."/>
            <person name="Galperin M.Y."/>
            <person name="Jogler C."/>
        </authorList>
    </citation>
    <scope>NUCLEOTIDE SEQUENCE [LARGE SCALE GENOMIC DNA]</scope>
    <source>
        <strain evidence="12 13">Pan54</strain>
    </source>
</reference>
<comment type="function">
    <text evidence="9">Involved in the biosynthesis of ADP-glucose, a building block required for the elongation reactions to produce glycogen. Catalyzes the reaction between ATP and alpha-D-glucose 1-phosphate (G1P) to produce pyrophosphate and ADP-Glc.</text>
</comment>
<proteinExistence type="inferred from homology"/>
<dbReference type="InterPro" id="IPR005835">
    <property type="entry name" value="NTP_transferase_dom"/>
</dbReference>
<name>A0A5C5XHF0_9PLAN</name>
<keyword evidence="13" id="KW-1185">Reference proteome</keyword>
<evidence type="ECO:0000259" key="11">
    <source>
        <dbReference type="Pfam" id="PF24894"/>
    </source>
</evidence>